<organism evidence="1 2">
    <name type="scientific">Citrobacter murliniae</name>
    <dbReference type="NCBI Taxonomy" id="67829"/>
    <lineage>
        <taxon>Bacteria</taxon>
        <taxon>Pseudomonadati</taxon>
        <taxon>Pseudomonadota</taxon>
        <taxon>Gammaproteobacteria</taxon>
        <taxon>Enterobacterales</taxon>
        <taxon>Enterobacteriaceae</taxon>
        <taxon>Citrobacter</taxon>
        <taxon>Citrobacter freundii complex</taxon>
    </lineage>
</organism>
<accession>A0ABY2PV69</accession>
<reference evidence="1 2" key="1">
    <citation type="submission" date="2018-05" db="EMBL/GenBank/DDBJ databases">
        <title>Isolation and genomic analyses of lactose-positive bacteria from faecal samples of preterm neonates.</title>
        <authorList>
            <person name="Chen Y."/>
            <person name="Brook T.C."/>
            <person name="O'Neill I."/>
            <person name="Soe C.Z."/>
            <person name="Hall L.J."/>
            <person name="Hoyles L."/>
        </authorList>
    </citation>
    <scope>NUCLEOTIDE SEQUENCE [LARGE SCALE GENOMIC DNA]</scope>
    <source>
        <strain evidence="1 2">P080C CL</strain>
    </source>
</reference>
<evidence type="ECO:0000313" key="2">
    <source>
        <dbReference type="Proteomes" id="UP000306790"/>
    </source>
</evidence>
<gene>
    <name evidence="1" type="ORF">DJ535_12035</name>
</gene>
<protein>
    <submittedName>
        <fullName evidence="1">Uncharacterized protein</fullName>
    </submittedName>
</protein>
<keyword evidence="2" id="KW-1185">Reference proteome</keyword>
<proteinExistence type="predicted"/>
<dbReference type="Proteomes" id="UP000306790">
    <property type="component" value="Unassembled WGS sequence"/>
</dbReference>
<evidence type="ECO:0000313" key="1">
    <source>
        <dbReference type="EMBL" id="THE38434.1"/>
    </source>
</evidence>
<comment type="caution">
    <text evidence="1">The sequence shown here is derived from an EMBL/GenBank/DDBJ whole genome shotgun (WGS) entry which is preliminary data.</text>
</comment>
<sequence>MASFRHQSLPGQGCLLIERSLKSIPTVAVLAELRKQDFQPFMSSQPHVCVEGEREHTEHMLRLYHASPIKGAEANEIVLLNSQDGTSNWRCVDSRAGAYPGGRRPVSNWYIPAFRHARQRALRDAG</sequence>
<dbReference type="Pfam" id="PF06067">
    <property type="entry name" value="DUF932"/>
    <property type="match status" value="1"/>
</dbReference>
<dbReference type="InterPro" id="IPR026325">
    <property type="entry name" value="DUF932"/>
</dbReference>
<dbReference type="EMBL" id="QFVP01000006">
    <property type="protein sequence ID" value="THE38434.1"/>
    <property type="molecule type" value="Genomic_DNA"/>
</dbReference>
<name>A0ABY2PV69_9ENTR</name>